<name>A0ABD6EJA4_9BILA</name>
<keyword evidence="2" id="KW-1185">Reference proteome</keyword>
<organism evidence="1 2">
    <name type="scientific">Gnathostoma spinigerum</name>
    <dbReference type="NCBI Taxonomy" id="75299"/>
    <lineage>
        <taxon>Eukaryota</taxon>
        <taxon>Metazoa</taxon>
        <taxon>Ecdysozoa</taxon>
        <taxon>Nematoda</taxon>
        <taxon>Chromadorea</taxon>
        <taxon>Rhabditida</taxon>
        <taxon>Spirurina</taxon>
        <taxon>Gnathostomatomorpha</taxon>
        <taxon>Gnathostomatoidea</taxon>
        <taxon>Gnathostomatidae</taxon>
        <taxon>Gnathostoma</taxon>
    </lineage>
</organism>
<accession>A0ABD6EJA4</accession>
<dbReference type="EMBL" id="JBGFUD010001789">
    <property type="protein sequence ID" value="MFH4976757.1"/>
    <property type="molecule type" value="Genomic_DNA"/>
</dbReference>
<comment type="caution">
    <text evidence="1">The sequence shown here is derived from an EMBL/GenBank/DDBJ whole genome shotgun (WGS) entry which is preliminary data.</text>
</comment>
<sequence>MRSGTISTSSSPVSSMGHPYIAWGIIASVERRDDEMKRQLRGFGEWLLCQLEEESARNYFSYHFSPHPIDILLVRPGDFQECSHAYSLFSTKYPNVLLLLHILPNENAPEYEWMKVLSKEYCIVRQGILVENALSHFEAFDVTSVLRNIISWLSRRLSQIYSNRDKECRYTLRVGPGKSTVPPSNSAQNVSQAVHSVLHDYKQGSNVSF</sequence>
<evidence type="ECO:0000313" key="1">
    <source>
        <dbReference type="EMBL" id="MFH4976757.1"/>
    </source>
</evidence>
<evidence type="ECO:0000313" key="2">
    <source>
        <dbReference type="Proteomes" id="UP001608902"/>
    </source>
</evidence>
<protein>
    <submittedName>
        <fullName evidence="1">Uncharacterized protein</fullName>
    </submittedName>
</protein>
<reference evidence="1 2" key="1">
    <citation type="submission" date="2024-08" db="EMBL/GenBank/DDBJ databases">
        <title>Gnathostoma spinigerum genome.</title>
        <authorList>
            <person name="Gonzalez-Bertolin B."/>
            <person name="Monzon S."/>
            <person name="Zaballos A."/>
            <person name="Jimenez P."/>
            <person name="Dekumyoy P."/>
            <person name="Varona S."/>
            <person name="Cuesta I."/>
            <person name="Sumanam S."/>
            <person name="Adisakwattana P."/>
            <person name="Gasser R.B."/>
            <person name="Hernandez-Gonzalez A."/>
            <person name="Young N.D."/>
            <person name="Perteguer M.J."/>
        </authorList>
    </citation>
    <scope>NUCLEOTIDE SEQUENCE [LARGE SCALE GENOMIC DNA]</scope>
    <source>
        <strain evidence="1">AL3</strain>
        <tissue evidence="1">Liver</tissue>
    </source>
</reference>
<gene>
    <name evidence="1" type="ORF">AB6A40_003466</name>
</gene>
<proteinExistence type="predicted"/>
<dbReference type="AlphaFoldDB" id="A0ABD6EJA4"/>
<dbReference type="Proteomes" id="UP001608902">
    <property type="component" value="Unassembled WGS sequence"/>
</dbReference>